<dbReference type="EMBL" id="GBRH01187834">
    <property type="protein sequence ID" value="JAE10062.1"/>
    <property type="molecule type" value="Transcribed_RNA"/>
</dbReference>
<sequence>MRVHRRSKYLPTPTYCGQKKQPKTSNDRSSDHKKFTNIACLSARARGRGEAGGRRAFDRGEARGRRGRGGSGVAQIRWLGARLSLLRTDPVKTRRDGAAVRI</sequence>
<name>A0A0A9FCJ8_ARUDO</name>
<protein>
    <submittedName>
        <fullName evidence="2">Uncharacterized protein</fullName>
    </submittedName>
</protein>
<feature type="compositionally biased region" description="Basic and acidic residues" evidence="1">
    <location>
        <begin position="49"/>
        <end position="64"/>
    </location>
</feature>
<organism evidence="2">
    <name type="scientific">Arundo donax</name>
    <name type="common">Giant reed</name>
    <name type="synonym">Donax arundinaceus</name>
    <dbReference type="NCBI Taxonomy" id="35708"/>
    <lineage>
        <taxon>Eukaryota</taxon>
        <taxon>Viridiplantae</taxon>
        <taxon>Streptophyta</taxon>
        <taxon>Embryophyta</taxon>
        <taxon>Tracheophyta</taxon>
        <taxon>Spermatophyta</taxon>
        <taxon>Magnoliopsida</taxon>
        <taxon>Liliopsida</taxon>
        <taxon>Poales</taxon>
        <taxon>Poaceae</taxon>
        <taxon>PACMAD clade</taxon>
        <taxon>Arundinoideae</taxon>
        <taxon>Arundineae</taxon>
        <taxon>Arundo</taxon>
    </lineage>
</organism>
<feature type="region of interest" description="Disordered" evidence="1">
    <location>
        <begin position="1"/>
        <end position="35"/>
    </location>
</feature>
<accession>A0A0A9FCJ8</accession>
<evidence type="ECO:0000256" key="1">
    <source>
        <dbReference type="SAM" id="MobiDB-lite"/>
    </source>
</evidence>
<reference evidence="2" key="2">
    <citation type="journal article" date="2015" name="Data Brief">
        <title>Shoot transcriptome of the giant reed, Arundo donax.</title>
        <authorList>
            <person name="Barrero R.A."/>
            <person name="Guerrero F.D."/>
            <person name="Moolhuijzen P."/>
            <person name="Goolsby J.A."/>
            <person name="Tidwell J."/>
            <person name="Bellgard S.E."/>
            <person name="Bellgard M.I."/>
        </authorList>
    </citation>
    <scope>NUCLEOTIDE SEQUENCE</scope>
    <source>
        <tissue evidence="2">Shoot tissue taken approximately 20 cm above the soil surface</tissue>
    </source>
</reference>
<feature type="compositionally biased region" description="Basic and acidic residues" evidence="1">
    <location>
        <begin position="25"/>
        <end position="34"/>
    </location>
</feature>
<feature type="region of interest" description="Disordered" evidence="1">
    <location>
        <begin position="49"/>
        <end position="72"/>
    </location>
</feature>
<evidence type="ECO:0000313" key="2">
    <source>
        <dbReference type="EMBL" id="JAE10062.1"/>
    </source>
</evidence>
<dbReference type="AlphaFoldDB" id="A0A0A9FCJ8"/>
<proteinExistence type="predicted"/>
<reference evidence="2" key="1">
    <citation type="submission" date="2014-09" db="EMBL/GenBank/DDBJ databases">
        <authorList>
            <person name="Magalhaes I.L.F."/>
            <person name="Oliveira U."/>
            <person name="Santos F.R."/>
            <person name="Vidigal T.H.D.A."/>
            <person name="Brescovit A.D."/>
            <person name="Santos A.J."/>
        </authorList>
    </citation>
    <scope>NUCLEOTIDE SEQUENCE</scope>
    <source>
        <tissue evidence="2">Shoot tissue taken approximately 20 cm above the soil surface</tissue>
    </source>
</reference>